<comment type="subcellular location">
    <subcellularLocation>
        <location evidence="1 17">Cytoplasm</location>
    </subcellularLocation>
</comment>
<keyword evidence="22" id="KW-1185">Reference proteome</keyword>
<dbReference type="InterPro" id="IPR011763">
    <property type="entry name" value="COA_CT_C"/>
</dbReference>
<keyword evidence="10 18" id="KW-0863">Zinc-finger</keyword>
<dbReference type="PROSITE" id="PS50989">
    <property type="entry name" value="COA_CT_CTER"/>
    <property type="match status" value="1"/>
</dbReference>
<keyword evidence="18" id="KW-0862">Zinc</keyword>
<dbReference type="InterPro" id="IPR001095">
    <property type="entry name" value="Acetyl_CoA_COase_a_su"/>
</dbReference>
<dbReference type="InterPro" id="IPR011762">
    <property type="entry name" value="COA_CT_N"/>
</dbReference>
<evidence type="ECO:0000256" key="17">
    <source>
        <dbReference type="HAMAP-Rule" id="MF_00823"/>
    </source>
</evidence>
<dbReference type="InterPro" id="IPR029045">
    <property type="entry name" value="ClpP/crotonase-like_dom_sf"/>
</dbReference>
<feature type="binding site" evidence="18">
    <location>
        <position position="26"/>
    </location>
    <ligand>
        <name>Zn(2+)</name>
        <dbReference type="ChEBI" id="CHEBI:29105"/>
    </ligand>
</feature>
<dbReference type="SUPFAM" id="SSF52096">
    <property type="entry name" value="ClpP/crotonase"/>
    <property type="match status" value="2"/>
</dbReference>
<evidence type="ECO:0000256" key="10">
    <source>
        <dbReference type="ARBA" id="ARBA00022771"/>
    </source>
</evidence>
<evidence type="ECO:0000256" key="7">
    <source>
        <dbReference type="ARBA" id="ARBA00022516"/>
    </source>
</evidence>
<comment type="similarity">
    <text evidence="3">In the C-terminal section; belongs to the AccA family.</text>
</comment>
<keyword evidence="7 17" id="KW-0444">Lipid biosynthesis</keyword>
<evidence type="ECO:0000256" key="15">
    <source>
        <dbReference type="ARBA" id="ARBA00025280"/>
    </source>
</evidence>
<evidence type="ECO:0000256" key="6">
    <source>
        <dbReference type="ARBA" id="ARBA00022490"/>
    </source>
</evidence>
<feature type="domain" description="CoA carboxyltransferase N-terminal" evidence="19">
    <location>
        <begin position="22"/>
        <end position="291"/>
    </location>
</feature>
<evidence type="ECO:0000256" key="18">
    <source>
        <dbReference type="HAMAP-Rule" id="MF_01395"/>
    </source>
</evidence>
<organism evidence="21 22">
    <name type="scientific">Streptantibioticus rubrisoli</name>
    <dbReference type="NCBI Taxonomy" id="1387313"/>
    <lineage>
        <taxon>Bacteria</taxon>
        <taxon>Bacillati</taxon>
        <taxon>Actinomycetota</taxon>
        <taxon>Actinomycetes</taxon>
        <taxon>Kitasatosporales</taxon>
        <taxon>Streptomycetaceae</taxon>
        <taxon>Streptantibioticus</taxon>
    </lineage>
</organism>
<keyword evidence="8 17" id="KW-0808">Transferase</keyword>
<keyword evidence="6 17" id="KW-0963">Cytoplasm</keyword>
<evidence type="ECO:0000313" key="21">
    <source>
        <dbReference type="EMBL" id="MCQ4040802.1"/>
    </source>
</evidence>
<evidence type="ECO:0000256" key="1">
    <source>
        <dbReference type="ARBA" id="ARBA00004496"/>
    </source>
</evidence>
<feature type="domain" description="CoA carboxyltransferase C-terminal" evidence="20">
    <location>
        <begin position="291"/>
        <end position="542"/>
    </location>
</feature>
<comment type="subunit">
    <text evidence="17">Acetyl-CoA carboxylase is a heterohexamer composed of biotin carboxyl carrier protein (AccB), biotin carboxylase (AccC) and two subunits each of ACCase subunit alpha (AccA) and ACCase subunit beta (AccD).</text>
</comment>
<evidence type="ECO:0000256" key="5">
    <source>
        <dbReference type="ARBA" id="ARBA00011664"/>
    </source>
</evidence>
<keyword evidence="18" id="KW-0479">Metal-binding</keyword>
<protein>
    <recommendedName>
        <fullName evidence="17 18">Multifunctional fusion protein</fullName>
    </recommendedName>
    <domain>
        <recommendedName>
            <fullName evidence="17">Acetyl-coenzyme A carboxylase carboxyl transferase subunit alpha</fullName>
            <shortName evidence="17">ACCase subunit alpha</shortName>
            <shortName evidence="17">Acetyl-CoA carboxylase carboxyltransferase subunit alpha</shortName>
            <ecNumber evidence="17">2.1.3.15</ecNumber>
        </recommendedName>
    </domain>
    <domain>
        <recommendedName>
            <fullName evidence="18">Acetyl-coenzyme A carboxylase carboxyl transferase subunit beta</fullName>
            <shortName evidence="18">ACCase subunit beta</shortName>
            <shortName evidence="18">Acetyl-CoA carboxylase carboxyltransferase subunit beta</shortName>
        </recommendedName>
    </domain>
</protein>
<comment type="function">
    <text evidence="15 18">Component of the acetyl coenzyme A carboxylase (ACC) complex. Biotin carboxylase (BC) catalyzes the carboxylation of biotin on its carrier protein (BCCP) and then the CO(2) group is transferred by the transcarboxylase to acetyl-CoA to form malonyl-CoA.</text>
</comment>
<dbReference type="Gene3D" id="3.90.226.10">
    <property type="entry name" value="2-enoyl-CoA Hydratase, Chain A, domain 1"/>
    <property type="match status" value="2"/>
</dbReference>
<evidence type="ECO:0000256" key="11">
    <source>
        <dbReference type="ARBA" id="ARBA00022832"/>
    </source>
</evidence>
<keyword evidence="9 17" id="KW-0547">Nucleotide-binding</keyword>
<dbReference type="HAMAP" id="MF_00823">
    <property type="entry name" value="AcetylCoA_CT_alpha"/>
    <property type="match status" value="1"/>
</dbReference>
<evidence type="ECO:0000259" key="20">
    <source>
        <dbReference type="PROSITE" id="PS50989"/>
    </source>
</evidence>
<accession>A0ABT1P624</accession>
<dbReference type="PROSITE" id="PS50980">
    <property type="entry name" value="COA_CT_NTER"/>
    <property type="match status" value="1"/>
</dbReference>
<comment type="similarity">
    <text evidence="17">Belongs to the AccA family.</text>
</comment>
<comment type="catalytic activity">
    <reaction evidence="16 17">
        <text>N(6)-carboxybiotinyl-L-lysyl-[protein] + acetyl-CoA = N(6)-biotinyl-L-lysyl-[protein] + malonyl-CoA</text>
        <dbReference type="Rhea" id="RHEA:54728"/>
        <dbReference type="Rhea" id="RHEA-COMP:10505"/>
        <dbReference type="Rhea" id="RHEA-COMP:10506"/>
        <dbReference type="ChEBI" id="CHEBI:57288"/>
        <dbReference type="ChEBI" id="CHEBI:57384"/>
        <dbReference type="ChEBI" id="CHEBI:83144"/>
        <dbReference type="ChEBI" id="CHEBI:83145"/>
        <dbReference type="EC" id="2.1.3.15"/>
    </reaction>
</comment>
<dbReference type="HAMAP" id="MF_01395">
    <property type="entry name" value="AcetylCoA_CT_beta"/>
    <property type="match status" value="1"/>
</dbReference>
<dbReference type="PANTHER" id="PTHR42853">
    <property type="entry name" value="ACETYL-COENZYME A CARBOXYLASE CARBOXYL TRANSFERASE SUBUNIT ALPHA"/>
    <property type="match status" value="1"/>
</dbReference>
<evidence type="ECO:0000259" key="19">
    <source>
        <dbReference type="PROSITE" id="PS50980"/>
    </source>
</evidence>
<dbReference type="Proteomes" id="UP001206206">
    <property type="component" value="Unassembled WGS sequence"/>
</dbReference>
<dbReference type="PRINTS" id="PR01070">
    <property type="entry name" value="ACCCTRFRASEB"/>
</dbReference>
<comment type="pathway">
    <text evidence="2 17">Lipid metabolism; malonyl-CoA biosynthesis; malonyl-CoA from acetyl-CoA: step 1/1.</text>
</comment>
<dbReference type="RefSeq" id="WP_255924738.1">
    <property type="nucleotide sequence ID" value="NZ_JANFNH010000001.1"/>
</dbReference>
<feature type="binding site" evidence="18">
    <location>
        <position position="45"/>
    </location>
    <ligand>
        <name>Zn(2+)</name>
        <dbReference type="ChEBI" id="CHEBI:29105"/>
    </ligand>
</feature>
<dbReference type="EC" id="2.1.3.15" evidence="17"/>
<dbReference type="NCBIfam" id="NF041504">
    <property type="entry name" value="AccA_sub"/>
    <property type="match status" value="1"/>
</dbReference>
<proteinExistence type="inferred from homology"/>
<evidence type="ECO:0000256" key="13">
    <source>
        <dbReference type="ARBA" id="ARBA00023098"/>
    </source>
</evidence>
<gene>
    <name evidence="18 21" type="primary">accD</name>
    <name evidence="17" type="synonym">accA</name>
    <name evidence="21" type="ORF">NON19_01875</name>
</gene>
<keyword evidence="13 17" id="KW-0443">Lipid metabolism</keyword>
<name>A0ABT1P624_9ACTN</name>
<evidence type="ECO:0000256" key="16">
    <source>
        <dbReference type="ARBA" id="ARBA00049152"/>
    </source>
</evidence>
<evidence type="ECO:0000313" key="22">
    <source>
        <dbReference type="Proteomes" id="UP001206206"/>
    </source>
</evidence>
<keyword evidence="21" id="KW-0436">Ligase</keyword>
<comment type="similarity">
    <text evidence="18">Belongs to the AccD/PCCB family.</text>
</comment>
<keyword evidence="14 17" id="KW-0275">Fatty acid biosynthesis</keyword>
<evidence type="ECO:0000256" key="3">
    <source>
        <dbReference type="ARBA" id="ARBA00006276"/>
    </source>
</evidence>
<comment type="caution">
    <text evidence="21">The sequence shown here is derived from an EMBL/GenBank/DDBJ whole genome shotgun (WGS) entry which is preliminary data.</text>
</comment>
<comment type="cofactor">
    <cofactor evidence="18">
        <name>Zn(2+)</name>
        <dbReference type="ChEBI" id="CHEBI:29105"/>
    </cofactor>
    <text evidence="18">Binds 1 zinc ion per subunit.</text>
</comment>
<dbReference type="EMBL" id="JANFNH010000001">
    <property type="protein sequence ID" value="MCQ4040802.1"/>
    <property type="molecule type" value="Genomic_DNA"/>
</dbReference>
<dbReference type="NCBIfam" id="TIGR00515">
    <property type="entry name" value="accD"/>
    <property type="match status" value="1"/>
</dbReference>
<comment type="similarity">
    <text evidence="4">In the N-terminal section; belongs to the AccD/PCCB family.</text>
</comment>
<dbReference type="Pfam" id="PF03255">
    <property type="entry name" value="ACCA"/>
    <property type="match status" value="1"/>
</dbReference>
<evidence type="ECO:0000256" key="14">
    <source>
        <dbReference type="ARBA" id="ARBA00023160"/>
    </source>
</evidence>
<evidence type="ECO:0000256" key="2">
    <source>
        <dbReference type="ARBA" id="ARBA00004956"/>
    </source>
</evidence>
<evidence type="ECO:0000256" key="9">
    <source>
        <dbReference type="ARBA" id="ARBA00022741"/>
    </source>
</evidence>
<comment type="subunit">
    <text evidence="5">Acetyl-CoA carboxylase is a heterotetramer composed of biotin carboxyl carrier protein (AccB), biotin carboxylase (AccC) and two subunits of ACCase subunit beta/alpha.</text>
</comment>
<dbReference type="GO" id="GO:0003989">
    <property type="term" value="F:acetyl-CoA carboxylase activity"/>
    <property type="evidence" value="ECO:0007669"/>
    <property type="project" value="UniProtKB-EC"/>
</dbReference>
<keyword evidence="11 17" id="KW-0276">Fatty acid metabolism</keyword>
<keyword evidence="12 17" id="KW-0067">ATP-binding</keyword>
<dbReference type="InterPro" id="IPR000438">
    <property type="entry name" value="Acetyl_CoA_COase_Trfase_b_su"/>
</dbReference>
<reference evidence="21 22" key="1">
    <citation type="submission" date="2022-06" db="EMBL/GenBank/DDBJ databases">
        <title>Draft genome sequence of type strain Streptomyces rubrisoli DSM 42083.</title>
        <authorList>
            <person name="Duangmal K."/>
            <person name="Klaysubun C."/>
        </authorList>
    </citation>
    <scope>NUCLEOTIDE SEQUENCE [LARGE SCALE GENOMIC DNA]</scope>
    <source>
        <strain evidence="21 22">DSM 42083</strain>
    </source>
</reference>
<evidence type="ECO:0000256" key="8">
    <source>
        <dbReference type="ARBA" id="ARBA00022679"/>
    </source>
</evidence>
<evidence type="ECO:0000256" key="4">
    <source>
        <dbReference type="ARBA" id="ARBA00010284"/>
    </source>
</evidence>
<feature type="binding site" evidence="18">
    <location>
        <position position="48"/>
    </location>
    <ligand>
        <name>Zn(2+)</name>
        <dbReference type="ChEBI" id="CHEBI:29105"/>
    </ligand>
</feature>
<feature type="binding site" evidence="18">
    <location>
        <position position="29"/>
    </location>
    <ligand>
        <name>Zn(2+)</name>
        <dbReference type="ChEBI" id="CHEBI:29105"/>
    </ligand>
</feature>
<comment type="function">
    <text evidence="17">Component of the acetyl coenzyme A carboxylase (ACC) complex. First, biotin carboxylase catalyzes the carboxylation of biotin on its carrier protein (BCCP) and then the CO(2) group is transferred by the carboxyltransferase to acetyl-CoA to form malonyl-CoA.</text>
</comment>
<sequence>MLPTEPQPTTTTQPPLETTGVDWARCGQCRTIVYGRRFARAANTCPDCGWHAPLTAAERLEWLLGREGARCVRPGRTADDPLGFTDSRPYAQRLEQARDQIGIPCAVLVGQGRIDGCPVVVAAMDFRFMGGSMGSAEGEAITAAAEHALENRIPLVLVTASGGARMQEGVYSLLQMAKTAQALAALDEAGILTVSLITDPTYGGVAASFATLTDIVIAEPGARLGFAGPRVIEQTIGQKLPDGFQTAEFLLAQGLIDAVVPRSRQREVLATLLRACDSRVSRAPAVDGEHPIVTDPARLTRRPAWDVVQLARDINRPTTRDYLSHMLDGDGFLELHGDRLSGDCPAVVGGLGTLDGRPLVIVGTQKGHSTKELADHSFGMATPDGYRKAARMMRLAAKLGLPVLALIDTPGAHPGIEAEEHGQAVAIAENLRLMASLPVPLVAVVTGEGGSGGALALSVCDRVLICQNAVYSVISPEGCAAILWHDRGSAPVAAEALRLDARSLMEHQLVDGVVPEPEDGAHTDHAQAADLLRRAVSHCLDELSGKGGEQLIRDRRARFRGIGAPAG</sequence>
<feature type="zinc finger region" description="C4-type" evidence="18">
    <location>
        <begin position="26"/>
        <end position="48"/>
    </location>
</feature>
<dbReference type="PANTHER" id="PTHR42853:SF3">
    <property type="entry name" value="ACETYL-COENZYME A CARBOXYLASE CARBOXYL TRANSFERASE SUBUNIT ALPHA, CHLOROPLASTIC"/>
    <property type="match status" value="1"/>
</dbReference>
<evidence type="ECO:0000256" key="12">
    <source>
        <dbReference type="ARBA" id="ARBA00022840"/>
    </source>
</evidence>